<dbReference type="Pfam" id="PF00126">
    <property type="entry name" value="HTH_1"/>
    <property type="match status" value="1"/>
</dbReference>
<dbReference type="AlphaFoldDB" id="A0A0F4L8B3"/>
<dbReference type="FunFam" id="1.10.10.10:FF:000001">
    <property type="entry name" value="LysR family transcriptional regulator"/>
    <property type="match status" value="1"/>
</dbReference>
<dbReference type="InterPro" id="IPR000847">
    <property type="entry name" value="LysR_HTH_N"/>
</dbReference>
<dbReference type="Proteomes" id="UP000033612">
    <property type="component" value="Unassembled WGS sequence"/>
</dbReference>
<comment type="caution">
    <text evidence="6">The sequence shown here is derived from an EMBL/GenBank/DDBJ whole genome shotgun (WGS) entry which is preliminary data.</text>
</comment>
<dbReference type="PANTHER" id="PTHR30126">
    <property type="entry name" value="HTH-TYPE TRANSCRIPTIONAL REGULATOR"/>
    <property type="match status" value="1"/>
</dbReference>
<protein>
    <recommendedName>
        <fullName evidence="5">HTH lysR-type domain-containing protein</fullName>
    </recommendedName>
</protein>
<keyword evidence="4" id="KW-0804">Transcription</keyword>
<accession>A0A0F4L8B3</accession>
<name>A0A0F4L8B3_9LACO</name>
<comment type="similarity">
    <text evidence="1">Belongs to the LysR transcriptional regulatory family.</text>
</comment>
<evidence type="ECO:0000259" key="5">
    <source>
        <dbReference type="PROSITE" id="PS50931"/>
    </source>
</evidence>
<gene>
    <name evidence="6" type="ORF">JF75_18690</name>
</gene>
<evidence type="ECO:0000256" key="4">
    <source>
        <dbReference type="ARBA" id="ARBA00023163"/>
    </source>
</evidence>
<keyword evidence="2" id="KW-0805">Transcription regulation</keyword>
<dbReference type="InterPro" id="IPR036388">
    <property type="entry name" value="WH-like_DNA-bd_sf"/>
</dbReference>
<dbReference type="SUPFAM" id="SSF46785">
    <property type="entry name" value="Winged helix' DNA-binding domain"/>
    <property type="match status" value="1"/>
</dbReference>
<reference evidence="6 7" key="1">
    <citation type="submission" date="2015-01" db="EMBL/GenBank/DDBJ databases">
        <title>Comparative genomics of the lactic acid bacteria isolated from the honey bee gut.</title>
        <authorList>
            <person name="Ellegaard K.M."/>
            <person name="Tamarit D."/>
            <person name="Javelind E."/>
            <person name="Olofsson T."/>
            <person name="Andersson S.G."/>
            <person name="Vasquez A."/>
        </authorList>
    </citation>
    <scope>NUCLEOTIDE SEQUENCE [LARGE SCALE GENOMIC DNA]</scope>
    <source>
        <strain evidence="6 7">Hma2</strain>
    </source>
</reference>
<feature type="domain" description="HTH lysR-type" evidence="5">
    <location>
        <begin position="1"/>
        <end position="58"/>
    </location>
</feature>
<dbReference type="Gene3D" id="1.10.10.10">
    <property type="entry name" value="Winged helix-like DNA-binding domain superfamily/Winged helix DNA-binding domain"/>
    <property type="match status" value="1"/>
</dbReference>
<dbReference type="HOGENOM" id="CLU_039613_6_2_9"/>
<dbReference type="STRING" id="1218506.JF75_18690"/>
<dbReference type="PROSITE" id="PS50931">
    <property type="entry name" value="HTH_LYSR"/>
    <property type="match status" value="1"/>
</dbReference>
<evidence type="ECO:0000256" key="3">
    <source>
        <dbReference type="ARBA" id="ARBA00023125"/>
    </source>
</evidence>
<keyword evidence="7" id="KW-1185">Reference proteome</keyword>
<organism evidence="6 7">
    <name type="scientific">Lactobacillus kimbladii</name>
    <dbReference type="NCBI Taxonomy" id="1218506"/>
    <lineage>
        <taxon>Bacteria</taxon>
        <taxon>Bacillati</taxon>
        <taxon>Bacillota</taxon>
        <taxon>Bacilli</taxon>
        <taxon>Lactobacillales</taxon>
        <taxon>Lactobacillaceae</taxon>
        <taxon>Lactobacillus</taxon>
    </lineage>
</organism>
<keyword evidence="3" id="KW-0238">DNA-binding</keyword>
<proteinExistence type="inferred from homology"/>
<evidence type="ECO:0000256" key="1">
    <source>
        <dbReference type="ARBA" id="ARBA00009437"/>
    </source>
</evidence>
<dbReference type="PANTHER" id="PTHR30126:SF40">
    <property type="entry name" value="HTH-TYPE TRANSCRIPTIONAL REGULATOR GLTR"/>
    <property type="match status" value="1"/>
</dbReference>
<dbReference type="SUPFAM" id="SSF53850">
    <property type="entry name" value="Periplasmic binding protein-like II"/>
    <property type="match status" value="1"/>
</dbReference>
<dbReference type="InterPro" id="IPR036390">
    <property type="entry name" value="WH_DNA-bd_sf"/>
</dbReference>
<dbReference type="PRINTS" id="PR00039">
    <property type="entry name" value="HTHLYSR"/>
</dbReference>
<sequence>MNFTQLRCFITVSDNLSFTIAARKLNFSQPAISKNINDLEKELKTQLLVRNPHQIALTTDGIYFYNVALNILKEKDAAIANIKNIHKEKSFRDIKIGLDYSPFESIFLADFLKGFEPTSFNFIINYLGNYVSQIANSKIDMALLSSDLVNNAVGISFNQLLSGKFLLMFNSNSKLHFKKIVNLDELKSYRVLVLFTDQTYPSLFKLNQLLYQKLEKKNIKAVDNYFLMYNYVLSTERVVAIIPNFAIDPTQKGISYRQLNYYDDFSYGLAYSSLRENDPLVKKITANLRQSIKFDF</sequence>
<evidence type="ECO:0000313" key="6">
    <source>
        <dbReference type="EMBL" id="KJY54860.1"/>
    </source>
</evidence>
<evidence type="ECO:0000313" key="7">
    <source>
        <dbReference type="Proteomes" id="UP000033612"/>
    </source>
</evidence>
<dbReference type="RefSeq" id="WP_046332800.1">
    <property type="nucleotide sequence ID" value="NZ_JBHTBO010000012.1"/>
</dbReference>
<dbReference type="GO" id="GO:0003700">
    <property type="term" value="F:DNA-binding transcription factor activity"/>
    <property type="evidence" value="ECO:0007669"/>
    <property type="project" value="InterPro"/>
</dbReference>
<evidence type="ECO:0000256" key="2">
    <source>
        <dbReference type="ARBA" id="ARBA00023015"/>
    </source>
</evidence>
<dbReference type="PATRIC" id="fig|1218506.3.peg.1968"/>
<dbReference type="EMBL" id="JXLH01000029">
    <property type="protein sequence ID" value="KJY54860.1"/>
    <property type="molecule type" value="Genomic_DNA"/>
</dbReference>
<dbReference type="GO" id="GO:0000976">
    <property type="term" value="F:transcription cis-regulatory region binding"/>
    <property type="evidence" value="ECO:0007669"/>
    <property type="project" value="TreeGrafter"/>
</dbReference>
<dbReference type="OrthoDB" id="63123at2"/>